<organism evidence="4 5">
    <name type="scientific">Litorimonas cladophorae</name>
    <dbReference type="NCBI Taxonomy" id="1220491"/>
    <lineage>
        <taxon>Bacteria</taxon>
        <taxon>Pseudomonadati</taxon>
        <taxon>Pseudomonadota</taxon>
        <taxon>Alphaproteobacteria</taxon>
        <taxon>Maricaulales</taxon>
        <taxon>Robiginitomaculaceae</taxon>
    </lineage>
</organism>
<dbReference type="SUPFAM" id="SSF51905">
    <property type="entry name" value="FAD/NAD(P)-binding domain"/>
    <property type="match status" value="1"/>
</dbReference>
<dbReference type="AlphaFoldDB" id="A0A918KCI6"/>
<proteinExistence type="predicted"/>
<dbReference type="PANTHER" id="PTHR43747:SF4">
    <property type="entry name" value="FLAVIN-DEPENDENT TRYPTOPHAN HALOGENASE"/>
    <property type="match status" value="1"/>
</dbReference>
<evidence type="ECO:0000256" key="1">
    <source>
        <dbReference type="PIRSR" id="PIRSR011396-1"/>
    </source>
</evidence>
<feature type="binding site" evidence="2">
    <location>
        <position position="83"/>
    </location>
    <ligand>
        <name>7-chloro-L-tryptophan</name>
        <dbReference type="ChEBI" id="CHEBI:58713"/>
    </ligand>
</feature>
<evidence type="ECO:0000313" key="5">
    <source>
        <dbReference type="Proteomes" id="UP000600865"/>
    </source>
</evidence>
<dbReference type="PANTHER" id="PTHR43747">
    <property type="entry name" value="FAD-BINDING PROTEIN"/>
    <property type="match status" value="1"/>
</dbReference>
<dbReference type="Proteomes" id="UP000600865">
    <property type="component" value="Unassembled WGS sequence"/>
</dbReference>
<dbReference type="Pfam" id="PF04820">
    <property type="entry name" value="Trp_halogenase"/>
    <property type="match status" value="1"/>
</dbReference>
<dbReference type="InterPro" id="IPR006905">
    <property type="entry name" value="Flavin_halogenase"/>
</dbReference>
<keyword evidence="2" id="KW-0547">Nucleotide-binding</keyword>
<dbReference type="GO" id="GO:0000166">
    <property type="term" value="F:nucleotide binding"/>
    <property type="evidence" value="ECO:0007669"/>
    <property type="project" value="UniProtKB-KW"/>
</dbReference>
<evidence type="ECO:0000256" key="3">
    <source>
        <dbReference type="SAM" id="Phobius"/>
    </source>
</evidence>
<comment type="caution">
    <text evidence="4">The sequence shown here is derived from an EMBL/GenBank/DDBJ whole genome shotgun (WGS) entry which is preliminary data.</text>
</comment>
<dbReference type="InterPro" id="IPR050816">
    <property type="entry name" value="Flavin-dep_Halogenase_NPB"/>
</dbReference>
<dbReference type="InterPro" id="IPR033856">
    <property type="entry name" value="Trp_halogen"/>
</dbReference>
<name>A0A918KCI6_9PROT</name>
<keyword evidence="3" id="KW-1133">Transmembrane helix</keyword>
<sequence>MAEPQQKRLKNIVIVGGGSAGWMTAAALSTMLPKGSARVTLIESDKIGTVGVGEATIPDMLNFNAMLGINEAEFLKATNGTFKLGIEFIDWGQKGETYFHPFGSHGVDMQGIDFHQYWLHAKKSGQPFPLENYSICGVAAAQNKFALPDRNPRSVLSHLRYAYHIDATLYAKYLRNFAETRGVTRFEGLVETVAQDNETGHITGLTLENGDVIEGDFFFDCTGFRALLTEKTLGVPFTDWSHWLPCDTAQTVASERVGELLPYTKSTAKTAGWQWRIPTQHRTGNGHIYSSQYMNDDEAVDILLAGLDSPMKGEPRKIRFKTGHRKTLWNKNCIAVGLSAGFLEPLESTSLYLIQVGISRFISLFPTADVSDIIRDEYNLQMETEFNQVRDFLILHYVATDRDDSPFWNYCRNMSIPDSLQRKIDLFKEAGRVFRYDGELFSKPSWIAVGIGQNLYPKTTDPIVASLPAAQVNHSLDSMRTAMAKTVAQMPTHEDFLKNYGAAV</sequence>
<dbReference type="Gene3D" id="3.50.50.60">
    <property type="entry name" value="FAD/NAD(P)-binding domain"/>
    <property type="match status" value="1"/>
</dbReference>
<dbReference type="EMBL" id="BMYV01000001">
    <property type="protein sequence ID" value="GGX57121.1"/>
    <property type="molecule type" value="Genomic_DNA"/>
</dbReference>
<feature type="binding site" evidence="2">
    <location>
        <begin position="17"/>
        <end position="20"/>
    </location>
    <ligand>
        <name>FAD</name>
        <dbReference type="ChEBI" id="CHEBI:57692"/>
    </ligand>
</feature>
<keyword evidence="2" id="KW-0274">FAD</keyword>
<feature type="binding site" evidence="2">
    <location>
        <position position="190"/>
    </location>
    <ligand>
        <name>FAD</name>
        <dbReference type="ChEBI" id="CHEBI:57692"/>
    </ligand>
</feature>
<keyword evidence="2" id="KW-0285">Flavoprotein</keyword>
<dbReference type="InterPro" id="IPR036188">
    <property type="entry name" value="FAD/NAD-bd_sf"/>
</dbReference>
<reference evidence="4 5" key="1">
    <citation type="journal article" date="2014" name="Int. J. Syst. Evol. Microbiol.">
        <title>Complete genome sequence of Corynebacterium casei LMG S-19264T (=DSM 44701T), isolated from a smear-ripened cheese.</title>
        <authorList>
            <consortium name="US DOE Joint Genome Institute (JGI-PGF)"/>
            <person name="Walter F."/>
            <person name="Albersmeier A."/>
            <person name="Kalinowski J."/>
            <person name="Ruckert C."/>
        </authorList>
    </citation>
    <scope>NUCLEOTIDE SEQUENCE [LARGE SCALE GENOMIC DNA]</scope>
    <source>
        <strain evidence="4 5">KCTC 23968</strain>
    </source>
</reference>
<keyword evidence="5" id="KW-1185">Reference proteome</keyword>
<feature type="binding site" evidence="2">
    <location>
        <position position="338"/>
    </location>
    <ligand>
        <name>FAD</name>
        <dbReference type="ChEBI" id="CHEBI:57692"/>
    </ligand>
</feature>
<dbReference type="PIRSF" id="PIRSF011396">
    <property type="entry name" value="Trp_halogenase"/>
    <property type="match status" value="1"/>
</dbReference>
<protein>
    <submittedName>
        <fullName evidence="4">Tryptophan halogenase</fullName>
    </submittedName>
</protein>
<accession>A0A918KCI6</accession>
<keyword evidence="3" id="KW-0472">Membrane</keyword>
<feature type="binding site" evidence="2">
    <location>
        <position position="347"/>
    </location>
    <ligand>
        <name>L-tryptophan</name>
        <dbReference type="ChEBI" id="CHEBI:57912"/>
    </ligand>
</feature>
<keyword evidence="3" id="KW-0812">Transmembrane</keyword>
<dbReference type="RefSeq" id="WP_189580265.1">
    <property type="nucleotide sequence ID" value="NZ_BMYV01000001.1"/>
</dbReference>
<evidence type="ECO:0000313" key="4">
    <source>
        <dbReference type="EMBL" id="GGX57121.1"/>
    </source>
</evidence>
<feature type="active site" evidence="1">
    <location>
        <position position="83"/>
    </location>
</feature>
<gene>
    <name evidence="4" type="ORF">GCM10011309_02550</name>
</gene>
<evidence type="ECO:0000256" key="2">
    <source>
        <dbReference type="PIRSR" id="PIRSR011396-2"/>
    </source>
</evidence>
<dbReference type="GO" id="GO:0004497">
    <property type="term" value="F:monooxygenase activity"/>
    <property type="evidence" value="ECO:0007669"/>
    <property type="project" value="InterPro"/>
</dbReference>
<feature type="transmembrane region" description="Helical" evidence="3">
    <location>
        <begin position="12"/>
        <end position="32"/>
    </location>
</feature>